<sequence>MRGRGRGNQNQARGGHNFGSNRGAARISTRSNRGIKNNDRGGLEWLPSVSRSSGLEPNGDALRSFETQQEYWEFITEKIMNLELPGRYVPKSPSERQEKESNAMILLRKLREGFVATDRRDDFAVQGNVNLSLNIRCI</sequence>
<dbReference type="PANTHER" id="PTHR39398:SF1">
    <property type="entry name" value="CSN8_PSMD8_EIF3K DOMAIN-CONTAINING PROTEIN"/>
    <property type="match status" value="1"/>
</dbReference>
<feature type="region of interest" description="Disordered" evidence="1">
    <location>
        <begin position="1"/>
        <end position="60"/>
    </location>
</feature>
<evidence type="ECO:0000313" key="3">
    <source>
        <dbReference type="Proteomes" id="UP000663826"/>
    </source>
</evidence>
<proteinExistence type="predicted"/>
<comment type="caution">
    <text evidence="2">The sequence shown here is derived from an EMBL/GenBank/DDBJ whole genome shotgun (WGS) entry which is preliminary data.</text>
</comment>
<evidence type="ECO:0000313" key="2">
    <source>
        <dbReference type="EMBL" id="CAE6387123.1"/>
    </source>
</evidence>
<dbReference type="EMBL" id="CAJMWQ010000823">
    <property type="protein sequence ID" value="CAE6387123.1"/>
    <property type="molecule type" value="Genomic_DNA"/>
</dbReference>
<dbReference type="Proteomes" id="UP000663826">
    <property type="component" value="Unassembled WGS sequence"/>
</dbReference>
<dbReference type="PANTHER" id="PTHR39398">
    <property type="entry name" value="YALI0F14311P"/>
    <property type="match status" value="1"/>
</dbReference>
<dbReference type="AlphaFoldDB" id="A0A8H2WKC3"/>
<name>A0A8H2WKC3_9AGAM</name>
<evidence type="ECO:0000256" key="1">
    <source>
        <dbReference type="SAM" id="MobiDB-lite"/>
    </source>
</evidence>
<accession>A0A8H2WKC3</accession>
<organism evidence="2 3">
    <name type="scientific">Rhizoctonia solani</name>
    <dbReference type="NCBI Taxonomy" id="456999"/>
    <lineage>
        <taxon>Eukaryota</taxon>
        <taxon>Fungi</taxon>
        <taxon>Dikarya</taxon>
        <taxon>Basidiomycota</taxon>
        <taxon>Agaricomycotina</taxon>
        <taxon>Agaricomycetes</taxon>
        <taxon>Cantharellales</taxon>
        <taxon>Ceratobasidiaceae</taxon>
        <taxon>Rhizoctonia</taxon>
    </lineage>
</organism>
<reference evidence="2" key="1">
    <citation type="submission" date="2021-01" db="EMBL/GenBank/DDBJ databases">
        <authorList>
            <person name="Kaushik A."/>
        </authorList>
    </citation>
    <scope>NUCLEOTIDE SEQUENCE</scope>
    <source>
        <strain evidence="2">AG1-1B</strain>
    </source>
</reference>
<gene>
    <name evidence="2" type="ORF">RDB_LOCUS23605</name>
</gene>
<protein>
    <submittedName>
        <fullName evidence="2">Uncharacterized protein</fullName>
    </submittedName>
</protein>